<comment type="function">
    <text evidence="8">Catalyzes the ATP-dependent phosphorylation of fructose-l-phosphate to fructose-l,6-bisphosphate.</text>
</comment>
<dbReference type="InterPro" id="IPR029056">
    <property type="entry name" value="Ribokinase-like"/>
</dbReference>
<keyword evidence="3 7" id="KW-0547">Nucleotide-binding</keyword>
<dbReference type="PATRIC" id="fig|1246626.3.peg.1162"/>
<dbReference type="FunFam" id="3.40.1190.20:FF:000001">
    <property type="entry name" value="Phosphofructokinase"/>
    <property type="match status" value="1"/>
</dbReference>
<dbReference type="GO" id="GO:0016052">
    <property type="term" value="P:carbohydrate catabolic process"/>
    <property type="evidence" value="ECO:0007669"/>
    <property type="project" value="UniProtKB-ARBA"/>
</dbReference>
<evidence type="ECO:0000256" key="4">
    <source>
        <dbReference type="ARBA" id="ARBA00022777"/>
    </source>
</evidence>
<dbReference type="RefSeq" id="WP_038478253.1">
    <property type="nucleotide sequence ID" value="NZ_CP003923.1"/>
</dbReference>
<dbReference type="InterPro" id="IPR002173">
    <property type="entry name" value="Carboh/pur_kinase_PfkB_CS"/>
</dbReference>
<evidence type="ECO:0000313" key="10">
    <source>
        <dbReference type="EMBL" id="AIC93761.1"/>
    </source>
</evidence>
<evidence type="ECO:0000313" key="11">
    <source>
        <dbReference type="Proteomes" id="UP000027142"/>
    </source>
</evidence>
<accession>A0A060LR48</accession>
<dbReference type="GO" id="GO:0009024">
    <property type="term" value="F:tagatose-6-phosphate kinase activity"/>
    <property type="evidence" value="ECO:0007669"/>
    <property type="project" value="UniProtKB-EC"/>
</dbReference>
<comment type="catalytic activity">
    <reaction evidence="7">
        <text>D-tagatofuranose 6-phosphate + ATP = D-tagatofuranose 1,6-bisphosphate + ADP + H(+)</text>
        <dbReference type="Rhea" id="RHEA:12420"/>
        <dbReference type="ChEBI" id="CHEBI:15378"/>
        <dbReference type="ChEBI" id="CHEBI:30616"/>
        <dbReference type="ChEBI" id="CHEBI:58694"/>
        <dbReference type="ChEBI" id="CHEBI:58695"/>
        <dbReference type="ChEBI" id="CHEBI:456216"/>
        <dbReference type="EC" id="2.7.1.144"/>
    </reaction>
</comment>
<comment type="similarity">
    <text evidence="7">Belongs to the carbohydrate kinase PfkB family. LacC subfamily.</text>
</comment>
<keyword evidence="2 7" id="KW-0808">Transferase</keyword>
<evidence type="ECO:0000256" key="2">
    <source>
        <dbReference type="ARBA" id="ARBA00022679"/>
    </source>
</evidence>
<dbReference type="PROSITE" id="PS00584">
    <property type="entry name" value="PFKB_KINASES_2"/>
    <property type="match status" value="1"/>
</dbReference>
<dbReference type="STRING" id="1246626.BleG1_1158"/>
<dbReference type="InterPro" id="IPR017583">
    <property type="entry name" value="Tagatose/fructose_Pkinase"/>
</dbReference>
<keyword evidence="5 7" id="KW-0067">ATP-binding</keyword>
<dbReference type="GO" id="GO:0008662">
    <property type="term" value="F:1-phosphofructokinase activity"/>
    <property type="evidence" value="ECO:0007669"/>
    <property type="project" value="UniProtKB-UniRule"/>
</dbReference>
<gene>
    <name evidence="10" type="ORF">BleG1_1158</name>
</gene>
<dbReference type="InterPro" id="IPR011611">
    <property type="entry name" value="PfkB_dom"/>
</dbReference>
<dbReference type="GO" id="GO:0005988">
    <property type="term" value="P:lactose metabolic process"/>
    <property type="evidence" value="ECO:0007669"/>
    <property type="project" value="UniProtKB-KW"/>
</dbReference>
<dbReference type="OrthoDB" id="9801219at2"/>
<dbReference type="EC" id="2.7.1.144" evidence="7"/>
<evidence type="ECO:0000256" key="7">
    <source>
        <dbReference type="PIRNR" id="PIRNR000535"/>
    </source>
</evidence>
<dbReference type="HOGENOM" id="CLU_050013_1_0_9"/>
<evidence type="ECO:0000256" key="8">
    <source>
        <dbReference type="RuleBase" id="RU369061"/>
    </source>
</evidence>
<keyword evidence="7" id="KW-0423">Lactose metabolism</keyword>
<keyword evidence="4 8" id="KW-0418">Kinase</keyword>
<dbReference type="PIRSF" id="PIRSF000535">
    <property type="entry name" value="1PFK/6PFK/LacC"/>
    <property type="match status" value="1"/>
</dbReference>
<name>A0A060LR48_9BACI</name>
<feature type="domain" description="Carbohydrate kinase PfkB" evidence="9">
    <location>
        <begin position="22"/>
        <end position="284"/>
    </location>
</feature>
<proteinExistence type="inferred from homology"/>
<reference evidence="10 11" key="1">
    <citation type="journal article" date="2014" name="Gene">
        <title>A comparative genomic analysis of the alkalitolerant soil bacterium Bacillus lehensis G1.</title>
        <authorList>
            <person name="Noor Y.M."/>
            <person name="Samsulrizal N.H."/>
            <person name="Jema'on N.A."/>
            <person name="Low K.O."/>
            <person name="Ramli A.N."/>
            <person name="Alias N.I."/>
            <person name="Damis S.I."/>
            <person name="Fuzi S.F."/>
            <person name="Isa M.N."/>
            <person name="Murad A.M."/>
            <person name="Raih M.F."/>
            <person name="Bakar F.D."/>
            <person name="Najimudin N."/>
            <person name="Mahadi N.M."/>
            <person name="Illias R.M."/>
        </authorList>
    </citation>
    <scope>NUCLEOTIDE SEQUENCE [LARGE SCALE GENOMIC DNA]</scope>
    <source>
        <strain evidence="10 11">G1</strain>
    </source>
</reference>
<protein>
    <recommendedName>
        <fullName evidence="7">Tagatose-6-phosphate kinase</fullName>
        <ecNumber evidence="7">2.7.1.144</ecNumber>
    </recommendedName>
</protein>
<dbReference type="SUPFAM" id="SSF53613">
    <property type="entry name" value="Ribokinase-like"/>
    <property type="match status" value="1"/>
</dbReference>
<keyword evidence="11" id="KW-1185">Reference proteome</keyword>
<evidence type="ECO:0000256" key="1">
    <source>
        <dbReference type="ARBA" id="ARBA00005380"/>
    </source>
</evidence>
<evidence type="ECO:0000256" key="3">
    <source>
        <dbReference type="ARBA" id="ARBA00022741"/>
    </source>
</evidence>
<evidence type="ECO:0000256" key="5">
    <source>
        <dbReference type="ARBA" id="ARBA00022840"/>
    </source>
</evidence>
<dbReference type="GO" id="GO:0044281">
    <property type="term" value="P:small molecule metabolic process"/>
    <property type="evidence" value="ECO:0007669"/>
    <property type="project" value="UniProtKB-ARBA"/>
</dbReference>
<dbReference type="NCBIfam" id="TIGR03168">
    <property type="entry name" value="1-PFK"/>
    <property type="match status" value="1"/>
</dbReference>
<dbReference type="PANTHER" id="PTHR46566">
    <property type="entry name" value="1-PHOSPHOFRUCTOKINASE-RELATED"/>
    <property type="match status" value="1"/>
</dbReference>
<dbReference type="Proteomes" id="UP000027142">
    <property type="component" value="Chromosome"/>
</dbReference>
<dbReference type="eggNOG" id="COG1105">
    <property type="taxonomic scope" value="Bacteria"/>
</dbReference>
<evidence type="ECO:0000256" key="6">
    <source>
        <dbReference type="ARBA" id="ARBA00047745"/>
    </source>
</evidence>
<comment type="pathway">
    <text evidence="7">Carbohydrate metabolism; D-tagatose 6-phosphate degradation; D-glyceraldehyde 3-phosphate and glycerone phosphate from D-tagatose 6-phosphate: step 1/2.</text>
</comment>
<dbReference type="NCBIfam" id="TIGR03828">
    <property type="entry name" value="pfkB"/>
    <property type="match status" value="1"/>
</dbReference>
<comment type="catalytic activity">
    <reaction evidence="6 8">
        <text>beta-D-fructose 1-phosphate + ATP = beta-D-fructose 1,6-bisphosphate + ADP + H(+)</text>
        <dbReference type="Rhea" id="RHEA:14213"/>
        <dbReference type="ChEBI" id="CHEBI:15378"/>
        <dbReference type="ChEBI" id="CHEBI:30616"/>
        <dbReference type="ChEBI" id="CHEBI:32966"/>
        <dbReference type="ChEBI" id="CHEBI:138881"/>
        <dbReference type="ChEBI" id="CHEBI:456216"/>
        <dbReference type="EC" id="2.7.1.56"/>
    </reaction>
</comment>
<organism evidence="10 11">
    <name type="scientific">Shouchella lehensis G1</name>
    <dbReference type="NCBI Taxonomy" id="1246626"/>
    <lineage>
        <taxon>Bacteria</taxon>
        <taxon>Bacillati</taxon>
        <taxon>Bacillota</taxon>
        <taxon>Bacilli</taxon>
        <taxon>Bacillales</taxon>
        <taxon>Bacillaceae</taxon>
        <taxon>Shouchella</taxon>
    </lineage>
</organism>
<dbReference type="AlphaFoldDB" id="A0A060LR48"/>
<dbReference type="UniPathway" id="UPA00704">
    <property type="reaction ID" value="UER00715"/>
</dbReference>
<dbReference type="CDD" id="cd01164">
    <property type="entry name" value="FruK_PfkB_like"/>
    <property type="match status" value="1"/>
</dbReference>
<dbReference type="GO" id="GO:2001059">
    <property type="term" value="P:D-tagatose 6-phosphate catabolic process"/>
    <property type="evidence" value="ECO:0007669"/>
    <property type="project" value="UniProtKB-UniPathway"/>
</dbReference>
<evidence type="ECO:0000259" key="9">
    <source>
        <dbReference type="Pfam" id="PF00294"/>
    </source>
</evidence>
<dbReference type="Gene3D" id="3.40.1190.20">
    <property type="match status" value="1"/>
</dbReference>
<dbReference type="GO" id="GO:0005524">
    <property type="term" value="F:ATP binding"/>
    <property type="evidence" value="ECO:0007669"/>
    <property type="project" value="UniProtKB-UniRule"/>
</dbReference>
<dbReference type="Pfam" id="PF00294">
    <property type="entry name" value="PfkB"/>
    <property type="match status" value="1"/>
</dbReference>
<dbReference type="EMBL" id="CP003923">
    <property type="protein sequence ID" value="AIC93761.1"/>
    <property type="molecule type" value="Genomic_DNA"/>
</dbReference>
<dbReference type="PANTHER" id="PTHR46566:SF1">
    <property type="entry name" value="1-PHOSPHOFRUCTOKINASE"/>
    <property type="match status" value="1"/>
</dbReference>
<comment type="similarity">
    <text evidence="1">Belongs to the carbohydrate kinase pfkB family.</text>
</comment>
<dbReference type="PROSITE" id="PS00583">
    <property type="entry name" value="PFKB_KINASES_1"/>
    <property type="match status" value="1"/>
</dbReference>
<dbReference type="InterPro" id="IPR022463">
    <property type="entry name" value="1-PFruKinase"/>
</dbReference>
<dbReference type="GO" id="GO:0005829">
    <property type="term" value="C:cytosol"/>
    <property type="evidence" value="ECO:0007669"/>
    <property type="project" value="TreeGrafter"/>
</dbReference>
<sequence>MIYTVTLNPAMDYYVSLPTLHVGHVNRSTNDRKVAGGKGINVSKVLKRYGTHSTALGFIGGFTGDFIHEAVMQDDIDSNFIRIKGDTRINVKIKAEEESEINGFSPEITISDKATLEEQFKQLNKGDIVVLAGSIPPSLQANLYAEWTEQLNGQGVHVFVDTSGEALKQVIKAKPAFIKPNQHELAELTQSVITTKEDAIPHAKALVEQGVDYVLVSFAGDGALLATRDGIYSANAPKGELINSVGAGDATVAGFIHAHHEGASVEDAFRFGMASGSATAFSLGFGELAEVKRLEKEIEVSTI</sequence>
<dbReference type="KEGG" id="ble:BleG1_1158"/>